<evidence type="ECO:0000256" key="1">
    <source>
        <dbReference type="SAM" id="Phobius"/>
    </source>
</evidence>
<dbReference type="AlphaFoldDB" id="A0A1M5A4C1"/>
<evidence type="ECO:0000313" key="3">
    <source>
        <dbReference type="EMBL" id="SHF25121.1"/>
    </source>
</evidence>
<keyword evidence="1" id="KW-1133">Transmembrane helix</keyword>
<reference evidence="3 4" key="1">
    <citation type="submission" date="2016-11" db="EMBL/GenBank/DDBJ databases">
        <authorList>
            <person name="Jaros S."/>
            <person name="Januszkiewicz K."/>
            <person name="Wedrychowicz H."/>
        </authorList>
    </citation>
    <scope>NUCLEOTIDE SEQUENCE [LARGE SCALE GENOMIC DNA]</scope>
    <source>
        <strain evidence="3 4">DSM 16112</strain>
    </source>
</reference>
<gene>
    <name evidence="3" type="ORF">SAMN02745117_01599</name>
</gene>
<accession>A0A1M5A4C1</accession>
<feature type="transmembrane region" description="Helical" evidence="1">
    <location>
        <begin position="260"/>
        <end position="283"/>
    </location>
</feature>
<keyword evidence="1" id="KW-0472">Membrane</keyword>
<dbReference type="OrthoDB" id="9814807at2"/>
<dbReference type="GO" id="GO:0016787">
    <property type="term" value="F:hydrolase activity"/>
    <property type="evidence" value="ECO:0007669"/>
    <property type="project" value="UniProtKB-KW"/>
</dbReference>
<feature type="transmembrane region" description="Helical" evidence="1">
    <location>
        <begin position="333"/>
        <end position="352"/>
    </location>
</feature>
<keyword evidence="3" id="KW-0012">Acyltransferase</keyword>
<feature type="transmembrane region" description="Helical" evidence="1">
    <location>
        <begin position="137"/>
        <end position="160"/>
    </location>
</feature>
<protein>
    <submittedName>
        <fullName evidence="3">Peptidoglycan/LPS O-acetylase OafA/YrhL, contains acyltransferase and SGNH-hydrolase domains</fullName>
    </submittedName>
</protein>
<keyword evidence="1" id="KW-0812">Transmembrane</keyword>
<dbReference type="GO" id="GO:0016747">
    <property type="term" value="F:acyltransferase activity, transferring groups other than amino-acyl groups"/>
    <property type="evidence" value="ECO:0007669"/>
    <property type="project" value="InterPro"/>
</dbReference>
<dbReference type="GO" id="GO:0016020">
    <property type="term" value="C:membrane"/>
    <property type="evidence" value="ECO:0007669"/>
    <property type="project" value="TreeGrafter"/>
</dbReference>
<evidence type="ECO:0000259" key="2">
    <source>
        <dbReference type="Pfam" id="PF01757"/>
    </source>
</evidence>
<feature type="transmembrane region" description="Helical" evidence="1">
    <location>
        <begin position="53"/>
        <end position="74"/>
    </location>
</feature>
<dbReference type="InterPro" id="IPR050879">
    <property type="entry name" value="Acyltransferase_3"/>
</dbReference>
<dbReference type="Pfam" id="PF01757">
    <property type="entry name" value="Acyl_transf_3"/>
    <property type="match status" value="1"/>
</dbReference>
<dbReference type="InterPro" id="IPR002656">
    <property type="entry name" value="Acyl_transf_3_dom"/>
</dbReference>
<keyword evidence="3" id="KW-0378">Hydrolase</keyword>
<dbReference type="EMBL" id="FQUZ01000016">
    <property type="protein sequence ID" value="SHF25121.1"/>
    <property type="molecule type" value="Genomic_DNA"/>
</dbReference>
<feature type="transmembrane region" description="Helical" evidence="1">
    <location>
        <begin position="21"/>
        <end position="41"/>
    </location>
</feature>
<keyword evidence="3" id="KW-0808">Transferase</keyword>
<dbReference type="PANTHER" id="PTHR23028">
    <property type="entry name" value="ACETYLTRANSFERASE"/>
    <property type="match status" value="1"/>
</dbReference>
<dbReference type="GO" id="GO:0009103">
    <property type="term" value="P:lipopolysaccharide biosynthetic process"/>
    <property type="evidence" value="ECO:0007669"/>
    <property type="project" value="TreeGrafter"/>
</dbReference>
<dbReference type="PANTHER" id="PTHR23028:SF53">
    <property type="entry name" value="ACYL_TRANSF_3 DOMAIN-CONTAINING PROTEIN"/>
    <property type="match status" value="1"/>
</dbReference>
<feature type="transmembrane region" description="Helical" evidence="1">
    <location>
        <begin position="95"/>
        <end position="117"/>
    </location>
</feature>
<organism evidence="3 4">
    <name type="scientific">Lampropedia hyalina DSM 16112</name>
    <dbReference type="NCBI Taxonomy" id="1122156"/>
    <lineage>
        <taxon>Bacteria</taxon>
        <taxon>Pseudomonadati</taxon>
        <taxon>Pseudomonadota</taxon>
        <taxon>Betaproteobacteria</taxon>
        <taxon>Burkholderiales</taxon>
        <taxon>Comamonadaceae</taxon>
        <taxon>Lampropedia</taxon>
    </lineage>
</organism>
<feature type="transmembrane region" description="Helical" evidence="1">
    <location>
        <begin position="172"/>
        <end position="190"/>
    </location>
</feature>
<keyword evidence="4" id="KW-1185">Reference proteome</keyword>
<feature type="transmembrane region" description="Helical" evidence="1">
    <location>
        <begin position="229"/>
        <end position="248"/>
    </location>
</feature>
<proteinExistence type="predicted"/>
<sequence>MPAYLSSASVSRNFAWNPRLAHLRGLAAVLVLAFHTFHYFFGQWKPQSQDFGFGLVVEGHTGVSLFFVLSGFLFMSIAMQGNGHIDYGRFIRNRVLRIAPLFLVVFMVAISVGRDAFRPQDLLYVLFSNLGAAPTSSTFMTGAAWTISVEFTFYLVFPFLARFAMEQGPGYLLRLIGLLLLFKLGGFLATGHSTHMVYSTLLGRADQFLIGMLAALLAGRWLRKPLHGIWPVLAFVLIWGLVEIQARWASFFLPVQPYQWAWAIWPTVEALGWATVIVAYAHWQGQVPTRLGRWLEQGGEISFSIYLWHALVITLLGHAIGTPDWFADWRVNAAVTGLLVFGLTFWVARLSYQTIEAPFLGMRKRYVP</sequence>
<feature type="domain" description="Acyltransferase 3" evidence="2">
    <location>
        <begin position="20"/>
        <end position="347"/>
    </location>
</feature>
<dbReference type="RefSeq" id="WP_073356170.1">
    <property type="nucleotide sequence ID" value="NZ_FQUZ01000016.1"/>
</dbReference>
<evidence type="ECO:0000313" key="4">
    <source>
        <dbReference type="Proteomes" id="UP000184327"/>
    </source>
</evidence>
<feature type="transmembrane region" description="Helical" evidence="1">
    <location>
        <begin position="196"/>
        <end position="217"/>
    </location>
</feature>
<dbReference type="STRING" id="1122156.SAMN02745117_01599"/>
<name>A0A1M5A4C1_9BURK</name>
<dbReference type="Proteomes" id="UP000184327">
    <property type="component" value="Unassembled WGS sequence"/>
</dbReference>
<feature type="transmembrane region" description="Helical" evidence="1">
    <location>
        <begin position="303"/>
        <end position="321"/>
    </location>
</feature>